<proteinExistence type="predicted"/>
<reference evidence="2 3" key="1">
    <citation type="submission" date="2017-02" db="EMBL/GenBank/DDBJ databases">
        <title>Natronthermophilus aegyptiacus gen. nov.,sp. nov., an aerobic, extremely halophilic alkalithermophilic archaeon isolated from the athalassohaline Wadi An Natrun, Egypt.</title>
        <authorList>
            <person name="Zhao B."/>
        </authorList>
    </citation>
    <scope>NUCLEOTIDE SEQUENCE [LARGE SCALE GENOMIC DNA]</scope>
    <source>
        <strain evidence="2 3">CGMCC 1.3597</strain>
    </source>
</reference>
<accession>A0A202E3Q3</accession>
<dbReference type="Proteomes" id="UP000196084">
    <property type="component" value="Unassembled WGS sequence"/>
</dbReference>
<organism evidence="2 3">
    <name type="scientific">Natronolimnobius baerhuensis</name>
    <dbReference type="NCBI Taxonomy" id="253108"/>
    <lineage>
        <taxon>Archaea</taxon>
        <taxon>Methanobacteriati</taxon>
        <taxon>Methanobacteriota</taxon>
        <taxon>Stenosarchaea group</taxon>
        <taxon>Halobacteria</taxon>
        <taxon>Halobacteriales</taxon>
        <taxon>Natrialbaceae</taxon>
        <taxon>Natronolimnobius</taxon>
    </lineage>
</organism>
<dbReference type="OrthoDB" id="374330at2157"/>
<name>A0A202E3Q3_9EURY</name>
<keyword evidence="3" id="KW-1185">Reference proteome</keyword>
<evidence type="ECO:0000313" key="3">
    <source>
        <dbReference type="Proteomes" id="UP000196084"/>
    </source>
</evidence>
<feature type="compositionally biased region" description="Basic and acidic residues" evidence="1">
    <location>
        <begin position="22"/>
        <end position="35"/>
    </location>
</feature>
<dbReference type="EMBL" id="MWPH01000005">
    <property type="protein sequence ID" value="OVE82923.1"/>
    <property type="molecule type" value="Genomic_DNA"/>
</dbReference>
<dbReference type="AlphaFoldDB" id="A0A202E3Q3"/>
<protein>
    <submittedName>
        <fullName evidence="2">Uncharacterized protein</fullName>
    </submittedName>
</protein>
<evidence type="ECO:0000256" key="1">
    <source>
        <dbReference type="SAM" id="MobiDB-lite"/>
    </source>
</evidence>
<comment type="caution">
    <text evidence="2">The sequence shown here is derived from an EMBL/GenBank/DDBJ whole genome shotgun (WGS) entry which is preliminary data.</text>
</comment>
<feature type="region of interest" description="Disordered" evidence="1">
    <location>
        <begin position="1"/>
        <end position="35"/>
    </location>
</feature>
<gene>
    <name evidence="2" type="ORF">B2G88_18190</name>
</gene>
<sequence length="85" mass="9536">MDTFTEADIREKLSSHYGGDNSSREPVKNERTDDHGTVGSVVYSLSGSPPKGYAIVIPQLRRVNFYDNRGKRFRAMKDTVVDGLE</sequence>
<evidence type="ECO:0000313" key="2">
    <source>
        <dbReference type="EMBL" id="OVE82923.1"/>
    </source>
</evidence>
<dbReference type="RefSeq" id="WP_087715593.1">
    <property type="nucleotide sequence ID" value="NZ_MWPH01000005.1"/>
</dbReference>